<dbReference type="EMBL" id="SOSA01000055">
    <property type="protein sequence ID" value="THC98031.1"/>
    <property type="molecule type" value="Genomic_DNA"/>
</dbReference>
<feature type="domain" description="RRM" evidence="4">
    <location>
        <begin position="187"/>
        <end position="270"/>
    </location>
</feature>
<feature type="compositionally biased region" description="Basic and acidic residues" evidence="3">
    <location>
        <begin position="21"/>
        <end position="42"/>
    </location>
</feature>
<dbReference type="VEuPathDB" id="FungiDB:EYZ11_002457"/>
<dbReference type="GO" id="GO:0005730">
    <property type="term" value="C:nucleolus"/>
    <property type="evidence" value="ECO:0007669"/>
    <property type="project" value="TreeGrafter"/>
</dbReference>
<dbReference type="PROSITE" id="PS50102">
    <property type="entry name" value="RRM"/>
    <property type="match status" value="1"/>
</dbReference>
<organism evidence="5 6">
    <name type="scientific">Aspergillus tanneri</name>
    <dbReference type="NCBI Taxonomy" id="1220188"/>
    <lineage>
        <taxon>Eukaryota</taxon>
        <taxon>Fungi</taxon>
        <taxon>Dikarya</taxon>
        <taxon>Ascomycota</taxon>
        <taxon>Pezizomycotina</taxon>
        <taxon>Eurotiomycetes</taxon>
        <taxon>Eurotiomycetidae</taxon>
        <taxon>Eurotiales</taxon>
        <taxon>Aspergillaceae</taxon>
        <taxon>Aspergillus</taxon>
        <taxon>Aspergillus subgen. Circumdati</taxon>
    </lineage>
</organism>
<proteinExistence type="predicted"/>
<dbReference type="PANTHER" id="PTHR23236">
    <property type="entry name" value="EUKARYOTIC TRANSLATION INITIATION FACTOR 4B/4H"/>
    <property type="match status" value="1"/>
</dbReference>
<dbReference type="STRING" id="1220188.A0A4S3JU25"/>
<feature type="compositionally biased region" description="Basic residues" evidence="3">
    <location>
        <begin position="143"/>
        <end position="155"/>
    </location>
</feature>
<dbReference type="InterPro" id="IPR035979">
    <property type="entry name" value="RBD_domain_sf"/>
</dbReference>
<gene>
    <name evidence="5" type="ORF">EYZ11_002457</name>
</gene>
<feature type="region of interest" description="Disordered" evidence="3">
    <location>
        <begin position="289"/>
        <end position="327"/>
    </location>
</feature>
<dbReference type="CDD" id="cd12400">
    <property type="entry name" value="RRM_Nop6"/>
    <property type="match status" value="1"/>
</dbReference>
<evidence type="ECO:0000313" key="5">
    <source>
        <dbReference type="EMBL" id="THC98031.1"/>
    </source>
</evidence>
<evidence type="ECO:0000313" key="6">
    <source>
        <dbReference type="Proteomes" id="UP000308092"/>
    </source>
</evidence>
<dbReference type="GO" id="GO:0042274">
    <property type="term" value="P:ribosomal small subunit biogenesis"/>
    <property type="evidence" value="ECO:0007669"/>
    <property type="project" value="TreeGrafter"/>
</dbReference>
<dbReference type="Gene3D" id="3.30.70.330">
    <property type="match status" value="1"/>
</dbReference>
<feature type="region of interest" description="Disordered" evidence="3">
    <location>
        <begin position="1"/>
        <end position="185"/>
    </location>
</feature>
<dbReference type="InterPro" id="IPR000504">
    <property type="entry name" value="RRM_dom"/>
</dbReference>
<evidence type="ECO:0000259" key="4">
    <source>
        <dbReference type="PROSITE" id="PS50102"/>
    </source>
</evidence>
<sequence length="327" mass="37858">MGDKKRKLVQNSAEETVAVEPEGKKAKREDKKKEKRKAKEVVDEIEGGSQAEETPKEKKDKKEKKEKKDKKEKKEMKDKKDKEEKKDKKDKKEKKEKKDKREDDEIETMNNTSKQESFDAMDVDEKPSKETEKPSPETEKGSKKDKKSKKEKKYKTSAIENKEQQQEAGQSQRTEDEPTGKQKPNRFIVFVGNLPYSANAESLKTHFEKNPPVSVRVATEKDKPTKCRGFGFVEFEHYDRMKTCLKLYHHSIFDDGKYPPRRINVELTAGGGGKSDHRKSKIEAKNKKLAEERQNAAQKEKERKVQVEENGADDYAGVHPSRRNRMA</sequence>
<dbReference type="Pfam" id="PF00076">
    <property type="entry name" value="RRM_1"/>
    <property type="match status" value="1"/>
</dbReference>
<evidence type="ECO:0000256" key="3">
    <source>
        <dbReference type="SAM" id="MobiDB-lite"/>
    </source>
</evidence>
<feature type="compositionally biased region" description="Basic and acidic residues" evidence="3">
    <location>
        <begin position="289"/>
        <end position="307"/>
    </location>
</feature>
<dbReference type="InterPro" id="IPR034228">
    <property type="entry name" value="Nop6_RRM"/>
</dbReference>
<dbReference type="GO" id="GO:0019843">
    <property type="term" value="F:rRNA binding"/>
    <property type="evidence" value="ECO:0007669"/>
    <property type="project" value="TreeGrafter"/>
</dbReference>
<dbReference type="PANTHER" id="PTHR23236:SF51">
    <property type="entry name" value="NUCLEOLAR PROTEIN 6"/>
    <property type="match status" value="1"/>
</dbReference>
<dbReference type="Proteomes" id="UP000308092">
    <property type="component" value="Unassembled WGS sequence"/>
</dbReference>
<dbReference type="AlphaFoldDB" id="A0A4S3JU25"/>
<keyword evidence="1 2" id="KW-0694">RNA-binding</keyword>
<comment type="caution">
    <text evidence="5">The sequence shown here is derived from an EMBL/GenBank/DDBJ whole genome shotgun (WGS) entry which is preliminary data.</text>
</comment>
<feature type="compositionally biased region" description="Basic residues" evidence="3">
    <location>
        <begin position="88"/>
        <end position="98"/>
    </location>
</feature>
<protein>
    <recommendedName>
        <fullName evidence="4">RRM domain-containing protein</fullName>
    </recommendedName>
</protein>
<keyword evidence="6" id="KW-1185">Reference proteome</keyword>
<dbReference type="FunFam" id="3.30.70.330:FF:000376">
    <property type="entry name" value="Putative RNA binding protein"/>
    <property type="match status" value="1"/>
</dbReference>
<feature type="compositionally biased region" description="Basic and acidic residues" evidence="3">
    <location>
        <begin position="123"/>
        <end position="142"/>
    </location>
</feature>
<feature type="compositionally biased region" description="Basic and acidic residues" evidence="3">
    <location>
        <begin position="72"/>
        <end position="87"/>
    </location>
</feature>
<dbReference type="SMART" id="SM00360">
    <property type="entry name" value="RRM"/>
    <property type="match status" value="1"/>
</dbReference>
<dbReference type="InterPro" id="IPR012677">
    <property type="entry name" value="Nucleotide-bd_a/b_plait_sf"/>
</dbReference>
<dbReference type="SUPFAM" id="SSF54928">
    <property type="entry name" value="RNA-binding domain, RBD"/>
    <property type="match status" value="1"/>
</dbReference>
<feature type="compositionally biased region" description="Basic residues" evidence="3">
    <location>
        <begin position="61"/>
        <end position="71"/>
    </location>
</feature>
<evidence type="ECO:0000256" key="1">
    <source>
        <dbReference type="ARBA" id="ARBA00022884"/>
    </source>
</evidence>
<accession>A0A4S3JU25</accession>
<evidence type="ECO:0000256" key="2">
    <source>
        <dbReference type="PROSITE-ProRule" id="PRU00176"/>
    </source>
</evidence>
<reference evidence="5 6" key="1">
    <citation type="submission" date="2019-03" db="EMBL/GenBank/DDBJ databases">
        <title>The genome sequence of a newly discovered highly antifungal drug resistant Aspergillus species, Aspergillus tanneri NIH 1004.</title>
        <authorList>
            <person name="Mounaud S."/>
            <person name="Singh I."/>
            <person name="Joardar V."/>
            <person name="Pakala S."/>
            <person name="Pakala S."/>
            <person name="Venepally P."/>
            <person name="Hoover J."/>
            <person name="Nierman W."/>
            <person name="Chung J."/>
            <person name="Losada L."/>
        </authorList>
    </citation>
    <scope>NUCLEOTIDE SEQUENCE [LARGE SCALE GENOMIC DNA]</scope>
    <source>
        <strain evidence="5 6">NIH1004</strain>
    </source>
</reference>
<name>A0A4S3JU25_9EURO</name>